<comment type="caution">
    <text evidence="6">The sequence shown here is derived from an EMBL/GenBank/DDBJ whole genome shotgun (WGS) entry which is preliminary data.</text>
</comment>
<dbReference type="PROSITE" id="PS51760">
    <property type="entry name" value="GH10_2"/>
    <property type="match status" value="1"/>
</dbReference>
<dbReference type="PANTHER" id="PTHR31490">
    <property type="entry name" value="GLYCOSYL HYDROLASE"/>
    <property type="match status" value="1"/>
</dbReference>
<dbReference type="InterPro" id="IPR017853">
    <property type="entry name" value="GH"/>
</dbReference>
<dbReference type="Pfam" id="PF00331">
    <property type="entry name" value="Glyco_hydro_10"/>
    <property type="match status" value="1"/>
</dbReference>
<dbReference type="GO" id="GO:0000272">
    <property type="term" value="P:polysaccharide catabolic process"/>
    <property type="evidence" value="ECO:0007669"/>
    <property type="project" value="UniProtKB-KW"/>
</dbReference>
<feature type="domain" description="GH10" evidence="5">
    <location>
        <begin position="77"/>
        <end position="277"/>
    </location>
</feature>
<keyword evidence="2" id="KW-0378">Hydrolase</keyword>
<evidence type="ECO:0000259" key="5">
    <source>
        <dbReference type="PROSITE" id="PS51760"/>
    </source>
</evidence>
<organism evidence="6 7">
    <name type="scientific">Tagetes erecta</name>
    <name type="common">African marigold</name>
    <dbReference type="NCBI Taxonomy" id="13708"/>
    <lineage>
        <taxon>Eukaryota</taxon>
        <taxon>Viridiplantae</taxon>
        <taxon>Streptophyta</taxon>
        <taxon>Embryophyta</taxon>
        <taxon>Tracheophyta</taxon>
        <taxon>Spermatophyta</taxon>
        <taxon>Magnoliopsida</taxon>
        <taxon>eudicotyledons</taxon>
        <taxon>Gunneridae</taxon>
        <taxon>Pentapetalae</taxon>
        <taxon>asterids</taxon>
        <taxon>campanulids</taxon>
        <taxon>Asterales</taxon>
        <taxon>Asteraceae</taxon>
        <taxon>Asteroideae</taxon>
        <taxon>Heliantheae alliance</taxon>
        <taxon>Tageteae</taxon>
        <taxon>Tagetes</taxon>
    </lineage>
</organism>
<keyword evidence="3" id="KW-0119">Carbohydrate metabolism</keyword>
<dbReference type="GO" id="GO:0031176">
    <property type="term" value="F:endo-1,4-beta-xylanase activity"/>
    <property type="evidence" value="ECO:0007669"/>
    <property type="project" value="UniProtKB-ARBA"/>
</dbReference>
<sequence length="277" mass="31716">MKHTRNRQGVGTIARKVCLEWLPVNGSHIYGRSTSYVDILLNCLVVKHAHKIPPSPRPLTQILGSISLQTAIYTKEQKAGFPLVIVFENQWLNGGQVEINDDNWHEICGSSRIEKKPTGKVMVYVQAPALRINAYELLKFCEDNNIGVHGHCVFWEVEDIVPDWVKRLSRNDLVMAVHNRLNGLFNRYRGKFKHYDVNNEMLHGSFYKDRLGKNIRGNVFKEAKRLDPSSILFMNDYHVEDGCDTRSSPEKYVEQILDLQEQGAVIGGIGIQLRAYR</sequence>
<dbReference type="Gene3D" id="3.20.20.80">
    <property type="entry name" value="Glycosidases"/>
    <property type="match status" value="1"/>
</dbReference>
<comment type="similarity">
    <text evidence="1">Belongs to the glycosyl hydrolase 10 (cellulase F) family.</text>
</comment>
<accession>A0AAD8JQB0</accession>
<gene>
    <name evidence="6" type="ORF">QVD17_38300</name>
</gene>
<evidence type="ECO:0000256" key="1">
    <source>
        <dbReference type="ARBA" id="ARBA00007495"/>
    </source>
</evidence>
<evidence type="ECO:0000256" key="2">
    <source>
        <dbReference type="ARBA" id="ARBA00022801"/>
    </source>
</evidence>
<dbReference type="EMBL" id="JAUHHV010000011">
    <property type="protein sequence ID" value="KAK1406692.1"/>
    <property type="molecule type" value="Genomic_DNA"/>
</dbReference>
<dbReference type="InterPro" id="IPR044846">
    <property type="entry name" value="GH10"/>
</dbReference>
<evidence type="ECO:0000313" key="7">
    <source>
        <dbReference type="Proteomes" id="UP001229421"/>
    </source>
</evidence>
<dbReference type="AlphaFoldDB" id="A0AAD8JQB0"/>
<dbReference type="InterPro" id="IPR001000">
    <property type="entry name" value="GH10_dom"/>
</dbReference>
<reference evidence="6" key="1">
    <citation type="journal article" date="2023" name="bioRxiv">
        <title>Improved chromosome-level genome assembly for marigold (Tagetes erecta).</title>
        <authorList>
            <person name="Jiang F."/>
            <person name="Yuan L."/>
            <person name="Wang S."/>
            <person name="Wang H."/>
            <person name="Xu D."/>
            <person name="Wang A."/>
            <person name="Fan W."/>
        </authorList>
    </citation>
    <scope>NUCLEOTIDE SEQUENCE</scope>
    <source>
        <strain evidence="6">WSJ</strain>
        <tissue evidence="6">Leaf</tissue>
    </source>
</reference>
<dbReference type="SUPFAM" id="SSF51445">
    <property type="entry name" value="(Trans)glycosidases"/>
    <property type="match status" value="1"/>
</dbReference>
<evidence type="ECO:0000313" key="6">
    <source>
        <dbReference type="EMBL" id="KAK1406692.1"/>
    </source>
</evidence>
<keyword evidence="7" id="KW-1185">Reference proteome</keyword>
<name>A0AAD8JQB0_TARER</name>
<evidence type="ECO:0000256" key="4">
    <source>
        <dbReference type="ARBA" id="ARBA00023326"/>
    </source>
</evidence>
<dbReference type="Proteomes" id="UP001229421">
    <property type="component" value="Unassembled WGS sequence"/>
</dbReference>
<protein>
    <recommendedName>
        <fullName evidence="5">GH10 domain-containing protein</fullName>
    </recommendedName>
</protein>
<keyword evidence="4" id="KW-0624">Polysaccharide degradation</keyword>
<evidence type="ECO:0000256" key="3">
    <source>
        <dbReference type="ARBA" id="ARBA00023277"/>
    </source>
</evidence>
<proteinExistence type="inferred from homology"/>
<dbReference type="PANTHER" id="PTHR31490:SF62">
    <property type="entry name" value="ENDO-1,4-BETA-XYLANASE"/>
    <property type="match status" value="1"/>
</dbReference>